<name>A0ABV6UPM9_9ACTN</name>
<evidence type="ECO:0000313" key="2">
    <source>
        <dbReference type="Proteomes" id="UP001592528"/>
    </source>
</evidence>
<proteinExistence type="predicted"/>
<accession>A0ABV6UPM9</accession>
<comment type="caution">
    <text evidence="1">The sequence shown here is derived from an EMBL/GenBank/DDBJ whole genome shotgun (WGS) entry which is preliminary data.</text>
</comment>
<reference evidence="1 2" key="1">
    <citation type="submission" date="2024-09" db="EMBL/GenBank/DDBJ databases">
        <authorList>
            <person name="Lee S.D."/>
        </authorList>
    </citation>
    <scope>NUCLEOTIDE SEQUENCE [LARGE SCALE GENOMIC DNA]</scope>
    <source>
        <strain evidence="1 2">N1-5</strain>
    </source>
</reference>
<organism evidence="1 2">
    <name type="scientific">Streptacidiphilus cavernicola</name>
    <dbReference type="NCBI Taxonomy" id="3342716"/>
    <lineage>
        <taxon>Bacteria</taxon>
        <taxon>Bacillati</taxon>
        <taxon>Actinomycetota</taxon>
        <taxon>Actinomycetes</taxon>
        <taxon>Kitasatosporales</taxon>
        <taxon>Streptomycetaceae</taxon>
        <taxon>Streptacidiphilus</taxon>
    </lineage>
</organism>
<gene>
    <name evidence="1" type="ORF">ACEZDJ_19030</name>
</gene>
<dbReference type="Proteomes" id="UP001592528">
    <property type="component" value="Unassembled WGS sequence"/>
</dbReference>
<dbReference type="RefSeq" id="WP_063757516.1">
    <property type="nucleotide sequence ID" value="NZ_JBHEZZ010000010.1"/>
</dbReference>
<keyword evidence="2" id="KW-1185">Reference proteome</keyword>
<dbReference type="EMBL" id="JBHEZZ010000010">
    <property type="protein sequence ID" value="MFC1403385.1"/>
    <property type="molecule type" value="Genomic_DNA"/>
</dbReference>
<sequence>MARSDKRARRLVVEGEDFLWSLSHHHRTLGDGRYEDCCETLVIRRPKVTGRLRIAFRAGPDRLVPDGYLMPSGAVGTDLGRTLNLHEPGTVRALLDAALKRGWRPDAPATEEIDGWSIFDAAHRYRADCNRPIARETPTHANASIPAWGGAD</sequence>
<protein>
    <submittedName>
        <fullName evidence="1">Uncharacterized protein</fullName>
    </submittedName>
</protein>
<evidence type="ECO:0000313" key="1">
    <source>
        <dbReference type="EMBL" id="MFC1403385.1"/>
    </source>
</evidence>